<evidence type="ECO:0000313" key="2">
    <source>
        <dbReference type="Proteomes" id="UP000680304"/>
    </source>
</evidence>
<sequence length="118" mass="13243">MLDRLSARIEELYRRCIRERSGFVPEGVDARIIRNHLVIIADHRPAASRALAVGETATSCSRRDGAVRYPFQLRLKEQLEELTGCTVTSIQSDIAIDTGGMMELVHFDRDLESALISD</sequence>
<reference evidence="1 2" key="1">
    <citation type="submission" date="2021-04" db="EMBL/GenBank/DDBJ databases">
        <title>Draft genome sequence of Paenibacillus cisolokensis, LC2-13A.</title>
        <authorList>
            <person name="Uke A."/>
            <person name="Chhe C."/>
            <person name="Baramee S."/>
            <person name="Kosugi A."/>
        </authorList>
    </citation>
    <scope>NUCLEOTIDE SEQUENCE [LARGE SCALE GENOMIC DNA]</scope>
    <source>
        <strain evidence="1 2">LC2-13A</strain>
    </source>
</reference>
<protein>
    <recommendedName>
        <fullName evidence="3">Na+-translocating membrane potential-generating system MpsC domain-containing protein</fullName>
    </recommendedName>
</protein>
<dbReference type="EMBL" id="BOVJ01000123">
    <property type="protein sequence ID" value="GIQ65170.1"/>
    <property type="molecule type" value="Genomic_DNA"/>
</dbReference>
<gene>
    <name evidence="1" type="ORF">PACILC2_37380</name>
</gene>
<proteinExistence type="predicted"/>
<dbReference type="RefSeq" id="WP_213529685.1">
    <property type="nucleotide sequence ID" value="NZ_BOVJ01000123.1"/>
</dbReference>
<accession>A0ABQ4NAF1</accession>
<evidence type="ECO:0008006" key="3">
    <source>
        <dbReference type="Google" id="ProtNLM"/>
    </source>
</evidence>
<keyword evidence="2" id="KW-1185">Reference proteome</keyword>
<evidence type="ECO:0000313" key="1">
    <source>
        <dbReference type="EMBL" id="GIQ65170.1"/>
    </source>
</evidence>
<comment type="caution">
    <text evidence="1">The sequence shown here is derived from an EMBL/GenBank/DDBJ whole genome shotgun (WGS) entry which is preliminary data.</text>
</comment>
<organism evidence="1 2">
    <name type="scientific">Paenibacillus cisolokensis</name>
    <dbReference type="NCBI Taxonomy" id="1658519"/>
    <lineage>
        <taxon>Bacteria</taxon>
        <taxon>Bacillati</taxon>
        <taxon>Bacillota</taxon>
        <taxon>Bacilli</taxon>
        <taxon>Bacillales</taxon>
        <taxon>Paenibacillaceae</taxon>
        <taxon>Paenibacillus</taxon>
    </lineage>
</organism>
<name>A0ABQ4NAF1_9BACL</name>
<dbReference type="Proteomes" id="UP000680304">
    <property type="component" value="Unassembled WGS sequence"/>
</dbReference>